<name>A0A6B2HAB0_9BACT</name>
<evidence type="ECO:0008006" key="4">
    <source>
        <dbReference type="Google" id="ProtNLM"/>
    </source>
</evidence>
<proteinExistence type="predicted"/>
<evidence type="ECO:0000256" key="1">
    <source>
        <dbReference type="SAM" id="SignalP"/>
    </source>
</evidence>
<accession>A0A6B2HAB0</accession>
<dbReference type="Proteomes" id="UP000478546">
    <property type="component" value="Unassembled WGS sequence"/>
</dbReference>
<comment type="caution">
    <text evidence="2">The sequence shown here is derived from an EMBL/GenBank/DDBJ whole genome shotgun (WGS) entry which is preliminary data.</text>
</comment>
<keyword evidence="3" id="KW-1185">Reference proteome</keyword>
<feature type="chain" id="PRO_5025350381" description="Toxin-antitoxin system YwqK family antitoxin" evidence="1">
    <location>
        <begin position="21"/>
        <end position="159"/>
    </location>
</feature>
<gene>
    <name evidence="2" type="ORF">GWO68_10525</name>
</gene>
<protein>
    <recommendedName>
        <fullName evidence="4">Toxin-antitoxin system YwqK family antitoxin</fullName>
    </recommendedName>
</protein>
<dbReference type="AlphaFoldDB" id="A0A6B2HAB0"/>
<evidence type="ECO:0000313" key="2">
    <source>
        <dbReference type="EMBL" id="NDK56354.1"/>
    </source>
</evidence>
<organism evidence="2 3">
    <name type="scientific">Pontibacter fetidus</name>
    <dbReference type="NCBI Taxonomy" id="2700082"/>
    <lineage>
        <taxon>Bacteria</taxon>
        <taxon>Pseudomonadati</taxon>
        <taxon>Bacteroidota</taxon>
        <taxon>Cytophagia</taxon>
        <taxon>Cytophagales</taxon>
        <taxon>Hymenobacteraceae</taxon>
        <taxon>Pontibacter</taxon>
    </lineage>
</organism>
<dbReference type="Gene3D" id="3.90.930.1">
    <property type="match status" value="1"/>
</dbReference>
<dbReference type="SUPFAM" id="SSF82185">
    <property type="entry name" value="Histone H3 K4-specific methyltransferase SET7/9 N-terminal domain"/>
    <property type="match status" value="1"/>
</dbReference>
<feature type="signal peptide" evidence="1">
    <location>
        <begin position="1"/>
        <end position="20"/>
    </location>
</feature>
<evidence type="ECO:0000313" key="3">
    <source>
        <dbReference type="Proteomes" id="UP000478546"/>
    </source>
</evidence>
<reference evidence="2 3" key="1">
    <citation type="submission" date="2020-01" db="EMBL/GenBank/DDBJ databases">
        <authorList>
            <person name="Kim M.K."/>
        </authorList>
    </citation>
    <scope>NUCLEOTIDE SEQUENCE [LARGE SCALE GENOMIC DNA]</scope>
    <source>
        <strain evidence="2 3">BT213</strain>
    </source>
</reference>
<dbReference type="EMBL" id="JAAEAA010000012">
    <property type="protein sequence ID" value="NDK56354.1"/>
    <property type="molecule type" value="Genomic_DNA"/>
</dbReference>
<dbReference type="RefSeq" id="WP_162346416.1">
    <property type="nucleotide sequence ID" value="NZ_JAAEAA010000012.1"/>
</dbReference>
<keyword evidence="1" id="KW-0732">Signal</keyword>
<sequence length="159" mass="19206">MRKHIRRALFVLSLSVLPLAGFSQVAVPFKIKRWYLPFQVNKFDKNKEYHGRWKIYINDDKDLIRNGRFRHGKEVGTWRYYYPSGGLYMKEKYTRNSPVIQVWRYHENGNLSKSGSAKLYRDATMAHYYWDGDWQVYDEQGNFIKTETYLKGNLLRYKD</sequence>